<evidence type="ECO:0000313" key="2">
    <source>
        <dbReference type="EMBL" id="TBW52537.1"/>
    </source>
</evidence>
<feature type="transmembrane region" description="Helical" evidence="1">
    <location>
        <begin position="43"/>
        <end position="60"/>
    </location>
</feature>
<dbReference type="PANTHER" id="PTHR39650">
    <property type="entry name" value="CDP-ARCHAEOL SYNTHASE"/>
    <property type="match status" value="1"/>
</dbReference>
<keyword evidence="1" id="KW-1133">Transmembrane helix</keyword>
<dbReference type="Proteomes" id="UP000313645">
    <property type="component" value="Unassembled WGS sequence"/>
</dbReference>
<feature type="transmembrane region" description="Helical" evidence="1">
    <location>
        <begin position="122"/>
        <end position="142"/>
    </location>
</feature>
<organism evidence="2 3">
    <name type="scientific">Marinobacter halodurans</name>
    <dbReference type="NCBI Taxonomy" id="2528979"/>
    <lineage>
        <taxon>Bacteria</taxon>
        <taxon>Pseudomonadati</taxon>
        <taxon>Pseudomonadota</taxon>
        <taxon>Gammaproteobacteria</taxon>
        <taxon>Pseudomonadales</taxon>
        <taxon>Marinobacteraceae</taxon>
        <taxon>Marinobacter</taxon>
    </lineage>
</organism>
<keyword evidence="1" id="KW-0812">Transmembrane</keyword>
<protein>
    <submittedName>
        <fullName evidence="2">CDP-archaeol synthase</fullName>
    </submittedName>
</protein>
<dbReference type="PANTHER" id="PTHR39650:SF1">
    <property type="entry name" value="CDP-ARCHAEOL SYNTHASE"/>
    <property type="match status" value="1"/>
</dbReference>
<evidence type="ECO:0000313" key="3">
    <source>
        <dbReference type="Proteomes" id="UP000313645"/>
    </source>
</evidence>
<dbReference type="EMBL" id="SJDL01000027">
    <property type="protein sequence ID" value="TBW52537.1"/>
    <property type="molecule type" value="Genomic_DNA"/>
</dbReference>
<name>A0ABY1ZJ64_9GAMM</name>
<accession>A0ABY1ZJ64</accession>
<sequence length="151" mass="16420">MLTAANGSPVLGQLLLGWHGAQPIDGGRLWRDGERVLGDSKTWRGLIIGVAATTIVSLLMDLGGKFGALFGLLSLTGDMLSSFIKRRRHLRSSAQAIGLDQLPEAILPVAVGAFWLGYGWEVTAVTVLLFMLANMVFSPLLYRLGIRRRPY</sequence>
<dbReference type="Pfam" id="PF01864">
    <property type="entry name" value="CarS-like"/>
    <property type="match status" value="1"/>
</dbReference>
<comment type="caution">
    <text evidence="2">The sequence shown here is derived from an EMBL/GenBank/DDBJ whole genome shotgun (WGS) entry which is preliminary data.</text>
</comment>
<keyword evidence="1" id="KW-0472">Membrane</keyword>
<proteinExistence type="predicted"/>
<evidence type="ECO:0000256" key="1">
    <source>
        <dbReference type="SAM" id="Phobius"/>
    </source>
</evidence>
<reference evidence="2 3" key="1">
    <citation type="submission" date="2019-02" db="EMBL/GenBank/DDBJ databases">
        <title>Marinobacter halodurans sp. nov., a marine bacterium isolated from sea tidal flat.</title>
        <authorList>
            <person name="Yoo Y."/>
            <person name="Lee D.W."/>
            <person name="Kim B.S."/>
            <person name="Kim J.-J."/>
        </authorList>
    </citation>
    <scope>NUCLEOTIDE SEQUENCE [LARGE SCALE GENOMIC DNA]</scope>
    <source>
        <strain evidence="2 3">YJ-S3-2</strain>
    </source>
</reference>
<dbReference type="InterPro" id="IPR032690">
    <property type="entry name" value="CarS"/>
</dbReference>
<gene>
    <name evidence="2" type="ORF">EZI54_15965</name>
</gene>
<keyword evidence="3" id="KW-1185">Reference proteome</keyword>